<dbReference type="InterPro" id="IPR001917">
    <property type="entry name" value="Aminotrans_II_pyridoxalP_BS"/>
</dbReference>
<gene>
    <name evidence="6" type="ORF">CKO21_18435</name>
</gene>
<dbReference type="GO" id="GO:0016740">
    <property type="term" value="F:transferase activity"/>
    <property type="evidence" value="ECO:0007669"/>
    <property type="project" value="UniProtKB-KW"/>
</dbReference>
<dbReference type="GO" id="GO:0030170">
    <property type="term" value="F:pyridoxal phosphate binding"/>
    <property type="evidence" value="ECO:0007669"/>
    <property type="project" value="InterPro"/>
</dbReference>
<evidence type="ECO:0000256" key="3">
    <source>
        <dbReference type="ARBA" id="ARBA00022898"/>
    </source>
</evidence>
<organism evidence="6 7">
    <name type="scientific">Rhodovibrio salinarum</name>
    <dbReference type="NCBI Taxonomy" id="1087"/>
    <lineage>
        <taxon>Bacteria</taxon>
        <taxon>Pseudomonadati</taxon>
        <taxon>Pseudomonadota</taxon>
        <taxon>Alphaproteobacteria</taxon>
        <taxon>Rhodospirillales</taxon>
        <taxon>Rhodovibrionaceae</taxon>
        <taxon>Rhodovibrio</taxon>
    </lineage>
</organism>
<keyword evidence="7" id="KW-1185">Reference proteome</keyword>
<dbReference type="InterPro" id="IPR015421">
    <property type="entry name" value="PyrdxlP-dep_Trfase_major"/>
</dbReference>
<dbReference type="AlphaFoldDB" id="A0A934QME0"/>
<dbReference type="InterPro" id="IPR004839">
    <property type="entry name" value="Aminotransferase_I/II_large"/>
</dbReference>
<comment type="cofactor">
    <cofactor evidence="1 4">
        <name>pyridoxal 5'-phosphate</name>
        <dbReference type="ChEBI" id="CHEBI:597326"/>
    </cofactor>
</comment>
<dbReference type="Gene3D" id="3.40.640.10">
    <property type="entry name" value="Type I PLP-dependent aspartate aminotransferase-like (Major domain)"/>
    <property type="match status" value="1"/>
</dbReference>
<keyword evidence="3 4" id="KW-0663">Pyridoxal phosphate</keyword>
<comment type="caution">
    <text evidence="6">The sequence shown here is derived from an EMBL/GenBank/DDBJ whole genome shotgun (WGS) entry which is preliminary data.</text>
</comment>
<reference evidence="6" key="2">
    <citation type="journal article" date="2020" name="Microorganisms">
        <title>Osmotic Adaptation and Compatible Solute Biosynthesis of Phototrophic Bacteria as Revealed from Genome Analyses.</title>
        <authorList>
            <person name="Imhoff J.F."/>
            <person name="Rahn T."/>
            <person name="Kunzel S."/>
            <person name="Keller A."/>
            <person name="Neulinger S.C."/>
        </authorList>
    </citation>
    <scope>NUCLEOTIDE SEQUENCE</scope>
    <source>
        <strain evidence="6">DSM 9154</strain>
    </source>
</reference>
<dbReference type="InterPro" id="IPR015422">
    <property type="entry name" value="PyrdxlP-dep_Trfase_small"/>
</dbReference>
<dbReference type="RefSeq" id="WP_037256595.1">
    <property type="nucleotide sequence ID" value="NZ_NRRE01000035.1"/>
</dbReference>
<dbReference type="InterPro" id="IPR050087">
    <property type="entry name" value="AON_synthase_class-II"/>
</dbReference>
<keyword evidence="2" id="KW-0808">Transferase</keyword>
<proteinExistence type="inferred from homology"/>
<protein>
    <submittedName>
        <fullName evidence="6">8-amino-7-oxononanoate synthase</fullName>
    </submittedName>
</protein>
<comment type="similarity">
    <text evidence="4">Belongs to the class-II pyridoxal-phosphate-dependent aminotransferase family.</text>
</comment>
<dbReference type="PANTHER" id="PTHR13693">
    <property type="entry name" value="CLASS II AMINOTRANSFERASE/8-AMINO-7-OXONONANOATE SYNTHASE"/>
    <property type="match status" value="1"/>
</dbReference>
<dbReference type="Pfam" id="PF00155">
    <property type="entry name" value="Aminotran_1_2"/>
    <property type="match status" value="1"/>
</dbReference>
<reference evidence="6" key="1">
    <citation type="submission" date="2017-08" db="EMBL/GenBank/DDBJ databases">
        <authorList>
            <person name="Imhoff J.F."/>
            <person name="Rahn T."/>
            <person name="Kuenzel S."/>
            <person name="Neulinger S.C."/>
        </authorList>
    </citation>
    <scope>NUCLEOTIDE SEQUENCE</scope>
    <source>
        <strain evidence="6">DSM 9154</strain>
    </source>
</reference>
<dbReference type="EMBL" id="NRRE01000035">
    <property type="protein sequence ID" value="MBK1699228.1"/>
    <property type="molecule type" value="Genomic_DNA"/>
</dbReference>
<dbReference type="PANTHER" id="PTHR13693:SF3">
    <property type="entry name" value="LD36009P"/>
    <property type="match status" value="1"/>
</dbReference>
<accession>A0A934QME0</accession>
<evidence type="ECO:0000313" key="7">
    <source>
        <dbReference type="Proteomes" id="UP000778970"/>
    </source>
</evidence>
<dbReference type="SUPFAM" id="SSF53383">
    <property type="entry name" value="PLP-dependent transferases"/>
    <property type="match status" value="1"/>
</dbReference>
<dbReference type="Gene3D" id="3.90.1150.10">
    <property type="entry name" value="Aspartate Aminotransferase, domain 1"/>
    <property type="match status" value="1"/>
</dbReference>
<evidence type="ECO:0000256" key="4">
    <source>
        <dbReference type="RuleBase" id="RU003693"/>
    </source>
</evidence>
<evidence type="ECO:0000256" key="1">
    <source>
        <dbReference type="ARBA" id="ARBA00001933"/>
    </source>
</evidence>
<name>A0A934QME0_9PROT</name>
<evidence type="ECO:0000313" key="6">
    <source>
        <dbReference type="EMBL" id="MBK1699228.1"/>
    </source>
</evidence>
<dbReference type="NCBIfam" id="NF047599">
    <property type="entry name" value="SerpalmtaseBetaP"/>
    <property type="match status" value="1"/>
</dbReference>
<feature type="domain" description="Aminotransferase class I/classII large" evidence="5">
    <location>
        <begin position="47"/>
        <end position="386"/>
    </location>
</feature>
<dbReference type="PROSITE" id="PS00599">
    <property type="entry name" value="AA_TRANSFER_CLASS_2"/>
    <property type="match status" value="1"/>
</dbReference>
<evidence type="ECO:0000259" key="5">
    <source>
        <dbReference type="Pfam" id="PF00155"/>
    </source>
</evidence>
<dbReference type="InterPro" id="IPR015424">
    <property type="entry name" value="PyrdxlP-dep_Trfase"/>
</dbReference>
<evidence type="ECO:0000256" key="2">
    <source>
        <dbReference type="ARBA" id="ARBA00022679"/>
    </source>
</evidence>
<dbReference type="Proteomes" id="UP000778970">
    <property type="component" value="Unassembled WGS sequence"/>
</dbReference>
<sequence>MKDLLAKFTAVGRQHAELLAQVGSDPLGVRVDRVIGPTEAEIEGRRCVLLGSNNYLGLTFEPTALEGAHAALDAAGTGTTGSRVANGSYSLHQDLERQLAAFFGRRHALLFSTGYQANVGMLSAIAGRDDTVLIDSDCHASIYDGCKLSDATVQRFRHNDPENLDRRLARLQAPGNALVVIEGIYSMLGDRAPVREIAEVTRRHGAYLMVDEAHSLGVTGPGARGVAAEAGVADKVDFIVGTFSKSVGTIGGFCAADHDALEAIRLSARAYLFTASLPPAVVASARCTLERMRTDPGLRDRLWANAEIVYDGLARMGFELGPEKTPVIAVRMPDTQTGLTTWRDLLDDGVYVNLALPPATPNGNCLLRCSVCAAHSADQLDHVLAAFARVADAPDWRGTAAE</sequence>